<name>A0A0D0NP03_PSEFL</name>
<dbReference type="PATRIC" id="fig|294.124.peg.700"/>
<evidence type="ECO:0000256" key="1">
    <source>
        <dbReference type="ARBA" id="ARBA00004814"/>
    </source>
</evidence>
<dbReference type="InterPro" id="IPR036188">
    <property type="entry name" value="FAD/NAD-bd_sf"/>
</dbReference>
<evidence type="ECO:0000256" key="5">
    <source>
        <dbReference type="ARBA" id="ARBA00023070"/>
    </source>
</evidence>
<evidence type="ECO:0000256" key="2">
    <source>
        <dbReference type="ARBA" id="ARBA00005833"/>
    </source>
</evidence>
<evidence type="ECO:0000256" key="6">
    <source>
        <dbReference type="ARBA" id="ARBA00047321"/>
    </source>
</evidence>
<dbReference type="Gene3D" id="1.20.1440.240">
    <property type="match status" value="1"/>
</dbReference>
<dbReference type="PROSITE" id="PS51318">
    <property type="entry name" value="TAT"/>
    <property type="match status" value="1"/>
</dbReference>
<dbReference type="PANTHER" id="PTHR10742:SF410">
    <property type="entry name" value="LYSINE-SPECIFIC HISTONE DEMETHYLASE 2"/>
    <property type="match status" value="1"/>
</dbReference>
<dbReference type="Proteomes" id="UP000032101">
    <property type="component" value="Unassembled WGS sequence"/>
</dbReference>
<feature type="domain" description="Amine oxidase" evidence="7">
    <location>
        <begin position="60"/>
        <end position="507"/>
    </location>
</feature>
<comment type="caution">
    <text evidence="8">The sequence shown here is derived from an EMBL/GenBank/DDBJ whole genome shotgun (WGS) entry which is preliminary data.</text>
</comment>
<proteinExistence type="inferred from homology"/>
<evidence type="ECO:0000313" key="9">
    <source>
        <dbReference type="Proteomes" id="UP000032101"/>
    </source>
</evidence>
<sequence length="524" mass="57096">MAFTRRQMISRIAAIGGYSAAVGALDALGLTPQAVAAGFGPLQLGSSGKGKQVVVVGAGISGLVSAYELRKAGFAVTILEARERVGGRNWTLRRGSRVEFDDGISQTVDFDDGQFFNAGPARIPSHHQTILGYCRELGVELQVLVNSSRNALALPDARQPAFQLRQAVNDTRGQLSELLARTVSRKALDQDLSTEDRQALLNFLKVYGDLNADFKYTGSVRSGYTRIPGAGDQTGVTRTPLALQTLLNPKLWGALVFDEIPEFSSTMFQPVGGMDRIPQAFHERLKDVVRFHAEVSDIQTSEQGSRITYRDRQTGKSHTLNADYAIVTVPLPLLAKLPSNFTTPFKQAILSAQSDQANKVAWQSPRFWETDFNIFGGLSYLDHEVKGLWYPSDRLNSAEGILVAAYNTSETAQSFSSKSLAEQFASSRQAVELLHPGHSAKLQKPVAINWSKVPFSKGPWIVNDEVGEQAYRILNEPQGRTYLASDALAHGGVGIWQNTAADSARRIVSLIGRHAERLQAGLAA</sequence>
<organism evidence="8 9">
    <name type="scientific">Pseudomonas fluorescens</name>
    <dbReference type="NCBI Taxonomy" id="294"/>
    <lineage>
        <taxon>Bacteria</taxon>
        <taxon>Pseudomonadati</taxon>
        <taxon>Pseudomonadota</taxon>
        <taxon>Gammaproteobacteria</taxon>
        <taxon>Pseudomonadales</taxon>
        <taxon>Pseudomonadaceae</taxon>
        <taxon>Pseudomonas</taxon>
    </lineage>
</organism>
<dbReference type="EMBL" id="JXNZ01000018">
    <property type="protein sequence ID" value="KIQ60841.1"/>
    <property type="molecule type" value="Genomic_DNA"/>
</dbReference>
<comment type="catalytic activity">
    <reaction evidence="6">
        <text>L-tryptophan + O2 = indole-3-acetamide + CO2 + H2O</text>
        <dbReference type="Rhea" id="RHEA:16165"/>
        <dbReference type="ChEBI" id="CHEBI:15377"/>
        <dbReference type="ChEBI" id="CHEBI:15379"/>
        <dbReference type="ChEBI" id="CHEBI:16031"/>
        <dbReference type="ChEBI" id="CHEBI:16526"/>
        <dbReference type="ChEBI" id="CHEBI:57912"/>
        <dbReference type="EC" id="1.13.12.3"/>
    </reaction>
</comment>
<dbReference type="GO" id="GO:0009851">
    <property type="term" value="P:auxin biosynthetic process"/>
    <property type="evidence" value="ECO:0007669"/>
    <property type="project" value="UniProtKB-KW"/>
</dbReference>
<evidence type="ECO:0000256" key="3">
    <source>
        <dbReference type="ARBA" id="ARBA00012535"/>
    </source>
</evidence>
<evidence type="ECO:0000259" key="7">
    <source>
        <dbReference type="Pfam" id="PF01593"/>
    </source>
</evidence>
<dbReference type="RefSeq" id="WP_042728422.1">
    <property type="nucleotide sequence ID" value="NZ_JXNZ01000018.1"/>
</dbReference>
<dbReference type="Pfam" id="PF01593">
    <property type="entry name" value="Amino_oxidase"/>
    <property type="match status" value="1"/>
</dbReference>
<dbReference type="Gene3D" id="3.90.660.10">
    <property type="match status" value="1"/>
</dbReference>
<dbReference type="InterPro" id="IPR050281">
    <property type="entry name" value="Flavin_monoamine_oxidase"/>
</dbReference>
<dbReference type="OrthoDB" id="337830at2"/>
<keyword evidence="5" id="KW-0073">Auxin biosynthesis</keyword>
<gene>
    <name evidence="8" type="ORF">RL74_03435</name>
</gene>
<comment type="similarity">
    <text evidence="2">Belongs to the tryptophan 2-monooxygenase family.</text>
</comment>
<dbReference type="SUPFAM" id="SSF51905">
    <property type="entry name" value="FAD/NAD(P)-binding domain"/>
    <property type="match status" value="1"/>
</dbReference>
<dbReference type="SUPFAM" id="SSF54373">
    <property type="entry name" value="FAD-linked reductases, C-terminal domain"/>
    <property type="match status" value="1"/>
</dbReference>
<dbReference type="GO" id="GO:0050361">
    <property type="term" value="F:tryptophan 2-monooxygenase activity"/>
    <property type="evidence" value="ECO:0007669"/>
    <property type="project" value="UniProtKB-EC"/>
</dbReference>
<dbReference type="InterPro" id="IPR002937">
    <property type="entry name" value="Amino_oxidase"/>
</dbReference>
<comment type="pathway">
    <text evidence="1">Plant hormone metabolism; auxin biosynthesis.</text>
</comment>
<reference evidence="8 9" key="1">
    <citation type="submission" date="2015-01" db="EMBL/GenBank/DDBJ databases">
        <title>Draft Genome Sequence of the Biocontrol and Plant Growth-Promoting Rhizobacteria (PGPR) Pseudomonas fluorescens UM270.</title>
        <authorList>
            <person name="Hernandez-Salmeron J.E."/>
            <person name="Santoyo G."/>
            <person name="Moreno-Hagelsieb G."/>
            <person name="Hernandez-Leon R."/>
        </authorList>
    </citation>
    <scope>NUCLEOTIDE SEQUENCE [LARGE SCALE GENOMIC DNA]</scope>
    <source>
        <strain evidence="8 9">UM270</strain>
    </source>
</reference>
<dbReference type="EC" id="1.13.12.3" evidence="3"/>
<dbReference type="AlphaFoldDB" id="A0A0D0NP03"/>
<evidence type="ECO:0000313" key="8">
    <source>
        <dbReference type="EMBL" id="KIQ60841.1"/>
    </source>
</evidence>
<dbReference type="Gene3D" id="3.50.50.60">
    <property type="entry name" value="FAD/NAD(P)-binding domain"/>
    <property type="match status" value="1"/>
</dbReference>
<dbReference type="PANTHER" id="PTHR10742">
    <property type="entry name" value="FLAVIN MONOAMINE OXIDASE"/>
    <property type="match status" value="1"/>
</dbReference>
<accession>A0A0D0NP03</accession>
<dbReference type="InterPro" id="IPR006311">
    <property type="entry name" value="TAT_signal"/>
</dbReference>
<protein>
    <recommendedName>
        <fullName evidence="4">Tryptophan 2-monooxygenase</fullName>
        <ecNumber evidence="3">1.13.12.3</ecNumber>
    </recommendedName>
</protein>
<evidence type="ECO:0000256" key="4">
    <source>
        <dbReference type="ARBA" id="ARBA00017871"/>
    </source>
</evidence>